<evidence type="ECO:0000313" key="3">
    <source>
        <dbReference type="Proteomes" id="UP000028042"/>
    </source>
</evidence>
<dbReference type="Proteomes" id="UP000030905">
    <property type="component" value="Chromosome"/>
</dbReference>
<dbReference type="RefSeq" id="WP_003445346.1">
    <property type="nucleotide sequence ID" value="NZ_ANZB01000007.1"/>
</dbReference>
<evidence type="ECO:0000313" key="2">
    <source>
        <dbReference type="EMBL" id="KRU10917.1"/>
    </source>
</evidence>
<dbReference type="EMBL" id="CP009268">
    <property type="protein sequence ID" value="AJA53075.1"/>
    <property type="molecule type" value="Genomic_DNA"/>
</dbReference>
<dbReference type="Pfam" id="PF19677">
    <property type="entry name" value="DUF6179"/>
    <property type="match status" value="1"/>
</dbReference>
<keyword evidence="4" id="KW-1185">Reference proteome</keyword>
<organism evidence="1 4">
    <name type="scientific">Clostridium pasteurianum DSM 525 = ATCC 6013</name>
    <dbReference type="NCBI Taxonomy" id="1262449"/>
    <lineage>
        <taxon>Bacteria</taxon>
        <taxon>Bacillati</taxon>
        <taxon>Bacillota</taxon>
        <taxon>Clostridia</taxon>
        <taxon>Eubacteriales</taxon>
        <taxon>Clostridiaceae</taxon>
        <taxon>Clostridium</taxon>
    </lineage>
</organism>
<proteinExistence type="predicted"/>
<evidence type="ECO:0000313" key="4">
    <source>
        <dbReference type="Proteomes" id="UP000030905"/>
    </source>
</evidence>
<reference evidence="2 3" key="3">
    <citation type="journal article" name="Genome Announc.">
        <title>Improved Draft Genome Sequence of Clostridium pasteurianum Strain ATCC 6013 (DSM 525) Using a Hybrid Next-Generation Sequencing Approach.</title>
        <authorList>
            <person name="Pyne M.E."/>
            <person name="Utturkar S."/>
            <person name="Brown S.D."/>
            <person name="Moo-Young M."/>
            <person name="Chung D.A."/>
            <person name="Chou C.P."/>
        </authorList>
    </citation>
    <scope>NUCLEOTIDE SEQUENCE [LARGE SCALE GENOMIC DNA]</scope>
    <source>
        <strain evidence="2 3">ATCC 6013</strain>
    </source>
</reference>
<dbReference type="Proteomes" id="UP000028042">
    <property type="component" value="Unassembled WGS sequence"/>
</dbReference>
<dbReference type="KEGG" id="cpae:CPAST_c30210"/>
<dbReference type="InterPro" id="IPR045751">
    <property type="entry name" value="DUF6179"/>
</dbReference>
<reference evidence="1 4" key="1">
    <citation type="journal article" date="2015" name="Genome Announc.">
        <title>Complete Genome Sequence of the Nitrogen-Fixing and Solvent-Producing Clostridium pasteurianum DSM 525.</title>
        <authorList>
            <person name="Poehlein A."/>
            <person name="Grosse-Honebrink A."/>
            <person name="Zhang Y."/>
            <person name="Minton N.P."/>
            <person name="Daniel R."/>
        </authorList>
    </citation>
    <scope>NUCLEOTIDE SEQUENCE [LARGE SCALE GENOMIC DNA]</scope>
    <source>
        <strain evidence="1">DSM 525</strain>
        <strain evidence="4">DSM 525 / ATCC 6013</strain>
    </source>
</reference>
<accession>A0A0H3J796</accession>
<dbReference type="eggNOG" id="ENOG502Z852">
    <property type="taxonomic scope" value="Bacteria"/>
</dbReference>
<dbReference type="EMBL" id="JPGY02000001">
    <property type="protein sequence ID" value="KRU10917.1"/>
    <property type="molecule type" value="Genomic_DNA"/>
</dbReference>
<gene>
    <name evidence="1" type="ORF">CLPA_c30210</name>
    <name evidence="2" type="ORF">CP6013_00164</name>
</gene>
<reference evidence="2" key="2">
    <citation type="submission" date="2015-10" db="EMBL/GenBank/DDBJ databases">
        <title>Improved Draft Genome Sequence of Clostridium pasteurianum Strain ATCC 6013 (DSM 525) Using a Hybrid Next-Generation Sequencing Approach.</title>
        <authorList>
            <person name="Pyne M.E."/>
            <person name="Utturkar S.M."/>
            <person name="Brown S.D."/>
            <person name="Moo-Young M."/>
            <person name="Chung D.A."/>
            <person name="Chou P.C."/>
        </authorList>
    </citation>
    <scope>NUCLEOTIDE SEQUENCE</scope>
    <source>
        <strain evidence="2">ATCC 6013</strain>
    </source>
</reference>
<dbReference type="AlphaFoldDB" id="A0A0H3J796"/>
<protein>
    <submittedName>
        <fullName evidence="1">Uncharacterized protein</fullName>
    </submittedName>
</protein>
<dbReference type="GeneID" id="93075140"/>
<sequence length="450" mass="52902">MNKGKDIEKYGHSIEDNFNEEKFFNYVLEYCYEKKLLDESVLANIYYERMELLKVQLKYYTKDESSSVMVELAESILQCIDYTIGIYLKTFDNIEGISDELKSNRLSQMLKQGQDLIIEKILESKKLLGKINESKLKVDNYSYNDTIDYGIPLFFKEYNDFFAAHENPGSIDYQLCIGNMNYVGIEYICNYLEILSLENDFCNNFPVSEINKLLKGYDKKFELLLINIFELLLINCLGVIICGKDLKSLNISSLDRTYIKNKLEKLSLEELQKELLKYAKVCWEILRIKDKALISYIKKSTLKVASLINQGIKLNRLEAVFISFNENNRDETIYYNDGEMMENSEFKKLSEEIRDCTLVEDKISLIKNNIKSLEDLVDMLSADCLFGGEYVTYFKSLSHMEIVLLDKYMEELGFENGYEEEWYGEFNKYILSLNEKERILIRELEEKIEF</sequence>
<name>A0A0H3J796_CLOPA</name>
<evidence type="ECO:0000313" key="1">
    <source>
        <dbReference type="EMBL" id="AJA53075.1"/>
    </source>
</evidence>
<dbReference type="PATRIC" id="fig|1262449.3.peg.2282"/>
<dbReference type="KEGG" id="cpat:CLPA_c30210"/>